<sequence>MTSDGNLLAQSRKVSGNDYYLQAQKMKRSDTEPTYGEISVKLQARMRKLASLKSTFGHFKEDIVEASGQGTRRKKGNNKLLEDHEVNAKADDFTNKFKQQLKLHRLDSIIRLKDMIGRGRPRSGD</sequence>
<accession>A0ABD1TBC1</accession>
<keyword evidence="2" id="KW-1185">Reference proteome</keyword>
<comment type="caution">
    <text evidence="1">The sequence shown here is derived from an EMBL/GenBank/DDBJ whole genome shotgun (WGS) entry which is preliminary data.</text>
</comment>
<organism evidence="1 2">
    <name type="scientific">Forsythia ovata</name>
    <dbReference type="NCBI Taxonomy" id="205694"/>
    <lineage>
        <taxon>Eukaryota</taxon>
        <taxon>Viridiplantae</taxon>
        <taxon>Streptophyta</taxon>
        <taxon>Embryophyta</taxon>
        <taxon>Tracheophyta</taxon>
        <taxon>Spermatophyta</taxon>
        <taxon>Magnoliopsida</taxon>
        <taxon>eudicotyledons</taxon>
        <taxon>Gunneridae</taxon>
        <taxon>Pentapetalae</taxon>
        <taxon>asterids</taxon>
        <taxon>lamiids</taxon>
        <taxon>Lamiales</taxon>
        <taxon>Oleaceae</taxon>
        <taxon>Forsythieae</taxon>
        <taxon>Forsythia</taxon>
    </lineage>
</organism>
<reference evidence="2" key="1">
    <citation type="submission" date="2024-07" db="EMBL/GenBank/DDBJ databases">
        <title>Two chromosome-level genome assemblies of Korean endemic species Abeliophyllum distichum and Forsythia ovata (Oleaceae).</title>
        <authorList>
            <person name="Jang H."/>
        </authorList>
    </citation>
    <scope>NUCLEOTIDE SEQUENCE [LARGE SCALE GENOMIC DNA]</scope>
</reference>
<evidence type="ECO:0000313" key="2">
    <source>
        <dbReference type="Proteomes" id="UP001604277"/>
    </source>
</evidence>
<proteinExistence type="predicted"/>
<dbReference type="InterPro" id="IPR008480">
    <property type="entry name" value="DUF761_pln"/>
</dbReference>
<dbReference type="EMBL" id="JBFOLJ010000009">
    <property type="protein sequence ID" value="KAL2510030.1"/>
    <property type="molecule type" value="Genomic_DNA"/>
</dbReference>
<dbReference type="Proteomes" id="UP001604277">
    <property type="component" value="Unassembled WGS sequence"/>
</dbReference>
<evidence type="ECO:0000313" key="1">
    <source>
        <dbReference type="EMBL" id="KAL2510030.1"/>
    </source>
</evidence>
<dbReference type="PANTHER" id="PTHR33098">
    <property type="entry name" value="COTTON FIBER (DUF761)"/>
    <property type="match status" value="1"/>
</dbReference>
<dbReference type="AlphaFoldDB" id="A0ABD1TBC1"/>
<dbReference type="PANTHER" id="PTHR33098:SF53">
    <property type="entry name" value="OS05G0540900 PROTEIN"/>
    <property type="match status" value="1"/>
</dbReference>
<name>A0ABD1TBC1_9LAMI</name>
<gene>
    <name evidence="1" type="ORF">Fot_33677</name>
</gene>
<protein>
    <submittedName>
        <fullName evidence="1">Uncharacterized protein</fullName>
    </submittedName>
</protein>
<dbReference type="Pfam" id="PF05553">
    <property type="entry name" value="DUF761"/>
    <property type="match status" value="1"/>
</dbReference>